<dbReference type="AlphaFoldDB" id="A0A8K0DDH4"/>
<accession>A0A8K0DDH4</accession>
<evidence type="ECO:0000313" key="1">
    <source>
        <dbReference type="EMBL" id="KAF2901547.1"/>
    </source>
</evidence>
<name>A0A8K0DDH4_IGNLU</name>
<feature type="non-terminal residue" evidence="1">
    <location>
        <position position="94"/>
    </location>
</feature>
<dbReference type="EMBL" id="VTPC01001558">
    <property type="protein sequence ID" value="KAF2901547.1"/>
    <property type="molecule type" value="Genomic_DNA"/>
</dbReference>
<gene>
    <name evidence="1" type="ORF">ILUMI_04640</name>
</gene>
<sequence>MIKNRDRIRNVLRKLGQKPFLPDLYRGGEEEEKIVRECIWVTHMQERGSHDLETDTTTSIIPWEYLHRPLKLGVNYHTAILDIASELEETFSLG</sequence>
<comment type="caution">
    <text evidence="1">The sequence shown here is derived from an EMBL/GenBank/DDBJ whole genome shotgun (WGS) entry which is preliminary data.</text>
</comment>
<protein>
    <submittedName>
        <fullName evidence="1">Uncharacterized protein</fullName>
    </submittedName>
</protein>
<dbReference type="OrthoDB" id="6597368at2759"/>
<organism evidence="1 2">
    <name type="scientific">Ignelater luminosus</name>
    <name type="common">Cucubano</name>
    <name type="synonym">Pyrophorus luminosus</name>
    <dbReference type="NCBI Taxonomy" id="2038154"/>
    <lineage>
        <taxon>Eukaryota</taxon>
        <taxon>Metazoa</taxon>
        <taxon>Ecdysozoa</taxon>
        <taxon>Arthropoda</taxon>
        <taxon>Hexapoda</taxon>
        <taxon>Insecta</taxon>
        <taxon>Pterygota</taxon>
        <taxon>Neoptera</taxon>
        <taxon>Endopterygota</taxon>
        <taxon>Coleoptera</taxon>
        <taxon>Polyphaga</taxon>
        <taxon>Elateriformia</taxon>
        <taxon>Elateroidea</taxon>
        <taxon>Elateridae</taxon>
        <taxon>Agrypninae</taxon>
        <taxon>Pyrophorini</taxon>
        <taxon>Ignelater</taxon>
    </lineage>
</organism>
<keyword evidence="2" id="KW-1185">Reference proteome</keyword>
<proteinExistence type="predicted"/>
<reference evidence="1" key="1">
    <citation type="submission" date="2019-08" db="EMBL/GenBank/DDBJ databases">
        <title>The genome of the North American firefly Photinus pyralis.</title>
        <authorList>
            <consortium name="Photinus pyralis genome working group"/>
            <person name="Fallon T.R."/>
            <person name="Sander Lower S.E."/>
            <person name="Weng J.-K."/>
        </authorList>
    </citation>
    <scope>NUCLEOTIDE SEQUENCE</scope>
    <source>
        <strain evidence="1">TRF0915ILg1</strain>
        <tissue evidence="1">Whole body</tissue>
    </source>
</reference>
<evidence type="ECO:0000313" key="2">
    <source>
        <dbReference type="Proteomes" id="UP000801492"/>
    </source>
</evidence>
<dbReference type="Proteomes" id="UP000801492">
    <property type="component" value="Unassembled WGS sequence"/>
</dbReference>